<dbReference type="PANTHER" id="PTHR43736">
    <property type="entry name" value="ADP-RIBOSE PYROPHOSPHATASE"/>
    <property type="match status" value="1"/>
</dbReference>
<sequence>MSWIDLIKTYKPYNEQEKKDKEIILHCINTFDDVLTRNNEIMHITSSAFILNKAKDKTLMIHHNIYNSWSWTGGHADGAENLLAVAIKEAREETGVKSVRPIIPDIFSLDILPVLGHVKNGKYVSAHLHLSVAYLVEVDEDELLIVKSDENSDIKWIQIEKINEYSNEPHMQKLYDKLILKIKESNI</sequence>
<gene>
    <name evidence="3" type="ORF">I6U51_22515</name>
</gene>
<comment type="similarity">
    <text evidence="1">Belongs to the Nudix hydrolase family.</text>
</comment>
<keyword evidence="4" id="KW-1185">Reference proteome</keyword>
<proteinExistence type="inferred from homology"/>
<dbReference type="Pfam" id="PF00293">
    <property type="entry name" value="NUDIX"/>
    <property type="match status" value="1"/>
</dbReference>
<dbReference type="SUPFAM" id="SSF55811">
    <property type="entry name" value="Nudix"/>
    <property type="match status" value="1"/>
</dbReference>
<dbReference type="CDD" id="cd03674">
    <property type="entry name" value="NUDIX_Hydrolase"/>
    <property type="match status" value="1"/>
</dbReference>
<evidence type="ECO:0000256" key="1">
    <source>
        <dbReference type="ARBA" id="ARBA00005582"/>
    </source>
</evidence>
<dbReference type="Proteomes" id="UP000622687">
    <property type="component" value="Unassembled WGS sequence"/>
</dbReference>
<comment type="caution">
    <text evidence="3">The sequence shown here is derived from an EMBL/GenBank/DDBJ whole genome shotgun (WGS) entry which is preliminary data.</text>
</comment>
<dbReference type="PANTHER" id="PTHR43736:SF1">
    <property type="entry name" value="DIHYDRONEOPTERIN TRIPHOSPHATE DIPHOSPHATASE"/>
    <property type="match status" value="1"/>
</dbReference>
<feature type="domain" description="Nudix hydrolase" evidence="2">
    <location>
        <begin position="41"/>
        <end position="180"/>
    </location>
</feature>
<dbReference type="InterPro" id="IPR015797">
    <property type="entry name" value="NUDIX_hydrolase-like_dom_sf"/>
</dbReference>
<keyword evidence="3" id="KW-0378">Hydrolase</keyword>
<dbReference type="PROSITE" id="PS51462">
    <property type="entry name" value="NUDIX"/>
    <property type="match status" value="1"/>
</dbReference>
<evidence type="ECO:0000313" key="4">
    <source>
        <dbReference type="Proteomes" id="UP000622687"/>
    </source>
</evidence>
<dbReference type="AlphaFoldDB" id="A0A934HWA3"/>
<reference evidence="3" key="1">
    <citation type="submission" date="2020-12" db="EMBL/GenBank/DDBJ databases">
        <title>Clostridium thailandense sp. nov., a novel acetogenic bacterium isolated from peat land soil in Thailand.</title>
        <authorList>
            <person name="Chaikitkaew S."/>
            <person name="Birkeland N.K."/>
        </authorList>
    </citation>
    <scope>NUCLEOTIDE SEQUENCE</scope>
    <source>
        <strain evidence="3">DSM 17425</strain>
    </source>
</reference>
<dbReference type="InterPro" id="IPR000086">
    <property type="entry name" value="NUDIX_hydrolase_dom"/>
</dbReference>
<organism evidence="3 4">
    <name type="scientific">Clostridium aciditolerans</name>
    <dbReference type="NCBI Taxonomy" id="339861"/>
    <lineage>
        <taxon>Bacteria</taxon>
        <taxon>Bacillati</taxon>
        <taxon>Bacillota</taxon>
        <taxon>Clostridia</taxon>
        <taxon>Eubacteriales</taxon>
        <taxon>Clostridiaceae</taxon>
        <taxon>Clostridium</taxon>
    </lineage>
</organism>
<dbReference type="Gene3D" id="3.90.79.10">
    <property type="entry name" value="Nucleoside Triphosphate Pyrophosphohydrolase"/>
    <property type="match status" value="1"/>
</dbReference>
<evidence type="ECO:0000259" key="2">
    <source>
        <dbReference type="PROSITE" id="PS51462"/>
    </source>
</evidence>
<protein>
    <submittedName>
        <fullName evidence="3">NUDIX hydrolase</fullName>
    </submittedName>
</protein>
<accession>A0A934HWA3</accession>
<dbReference type="RefSeq" id="WP_211144795.1">
    <property type="nucleotide sequence ID" value="NZ_JAEEGB010000045.1"/>
</dbReference>
<evidence type="ECO:0000313" key="3">
    <source>
        <dbReference type="EMBL" id="MBI6875450.1"/>
    </source>
</evidence>
<dbReference type="EMBL" id="JAEEGB010000045">
    <property type="protein sequence ID" value="MBI6875450.1"/>
    <property type="molecule type" value="Genomic_DNA"/>
</dbReference>
<dbReference type="GO" id="GO:0016787">
    <property type="term" value="F:hydrolase activity"/>
    <property type="evidence" value="ECO:0007669"/>
    <property type="project" value="UniProtKB-KW"/>
</dbReference>
<name>A0A934HWA3_9CLOT</name>